<evidence type="ECO:0000313" key="1">
    <source>
        <dbReference type="EMBL" id="KAF9652409.1"/>
    </source>
</evidence>
<organism evidence="1 2">
    <name type="scientific">Thelephora ganbajun</name>
    <name type="common">Ganba fungus</name>
    <dbReference type="NCBI Taxonomy" id="370292"/>
    <lineage>
        <taxon>Eukaryota</taxon>
        <taxon>Fungi</taxon>
        <taxon>Dikarya</taxon>
        <taxon>Basidiomycota</taxon>
        <taxon>Agaricomycotina</taxon>
        <taxon>Agaricomycetes</taxon>
        <taxon>Thelephorales</taxon>
        <taxon>Thelephoraceae</taxon>
        <taxon>Thelephora</taxon>
    </lineage>
</organism>
<dbReference type="Proteomes" id="UP000886501">
    <property type="component" value="Unassembled WGS sequence"/>
</dbReference>
<name>A0ACB6ZS88_THEGA</name>
<comment type="caution">
    <text evidence="1">The sequence shown here is derived from an EMBL/GenBank/DDBJ whole genome shotgun (WGS) entry which is preliminary data.</text>
</comment>
<keyword evidence="2" id="KW-1185">Reference proteome</keyword>
<reference evidence="1" key="2">
    <citation type="journal article" date="2020" name="Nat. Commun.">
        <title>Large-scale genome sequencing of mycorrhizal fungi provides insights into the early evolution of symbiotic traits.</title>
        <authorList>
            <person name="Miyauchi S."/>
            <person name="Kiss E."/>
            <person name="Kuo A."/>
            <person name="Drula E."/>
            <person name="Kohler A."/>
            <person name="Sanchez-Garcia M."/>
            <person name="Morin E."/>
            <person name="Andreopoulos B."/>
            <person name="Barry K.W."/>
            <person name="Bonito G."/>
            <person name="Buee M."/>
            <person name="Carver A."/>
            <person name="Chen C."/>
            <person name="Cichocki N."/>
            <person name="Clum A."/>
            <person name="Culley D."/>
            <person name="Crous P.W."/>
            <person name="Fauchery L."/>
            <person name="Girlanda M."/>
            <person name="Hayes R.D."/>
            <person name="Keri Z."/>
            <person name="LaButti K."/>
            <person name="Lipzen A."/>
            <person name="Lombard V."/>
            <person name="Magnuson J."/>
            <person name="Maillard F."/>
            <person name="Murat C."/>
            <person name="Nolan M."/>
            <person name="Ohm R.A."/>
            <person name="Pangilinan J."/>
            <person name="Pereira M.F."/>
            <person name="Perotto S."/>
            <person name="Peter M."/>
            <person name="Pfister S."/>
            <person name="Riley R."/>
            <person name="Sitrit Y."/>
            <person name="Stielow J.B."/>
            <person name="Szollosi G."/>
            <person name="Zifcakova L."/>
            <person name="Stursova M."/>
            <person name="Spatafora J.W."/>
            <person name="Tedersoo L."/>
            <person name="Vaario L.M."/>
            <person name="Yamada A."/>
            <person name="Yan M."/>
            <person name="Wang P."/>
            <person name="Xu J."/>
            <person name="Bruns T."/>
            <person name="Baldrian P."/>
            <person name="Vilgalys R."/>
            <person name="Dunand C."/>
            <person name="Henrissat B."/>
            <person name="Grigoriev I.V."/>
            <person name="Hibbett D."/>
            <person name="Nagy L.G."/>
            <person name="Martin F.M."/>
        </authorList>
    </citation>
    <scope>NUCLEOTIDE SEQUENCE</scope>
    <source>
        <strain evidence="1">P2</strain>
    </source>
</reference>
<proteinExistence type="predicted"/>
<dbReference type="EMBL" id="MU117969">
    <property type="protein sequence ID" value="KAF9652409.1"/>
    <property type="molecule type" value="Genomic_DNA"/>
</dbReference>
<evidence type="ECO:0000313" key="2">
    <source>
        <dbReference type="Proteomes" id="UP000886501"/>
    </source>
</evidence>
<gene>
    <name evidence="1" type="ORF">BDM02DRAFT_3109429</name>
</gene>
<reference evidence="1" key="1">
    <citation type="submission" date="2019-10" db="EMBL/GenBank/DDBJ databases">
        <authorList>
            <consortium name="DOE Joint Genome Institute"/>
            <person name="Kuo A."/>
            <person name="Miyauchi S."/>
            <person name="Kiss E."/>
            <person name="Drula E."/>
            <person name="Kohler A."/>
            <person name="Sanchez-Garcia M."/>
            <person name="Andreopoulos B."/>
            <person name="Barry K.W."/>
            <person name="Bonito G."/>
            <person name="Buee M."/>
            <person name="Carver A."/>
            <person name="Chen C."/>
            <person name="Cichocki N."/>
            <person name="Clum A."/>
            <person name="Culley D."/>
            <person name="Crous P.W."/>
            <person name="Fauchery L."/>
            <person name="Girlanda M."/>
            <person name="Hayes R."/>
            <person name="Keri Z."/>
            <person name="Labutti K."/>
            <person name="Lipzen A."/>
            <person name="Lombard V."/>
            <person name="Magnuson J."/>
            <person name="Maillard F."/>
            <person name="Morin E."/>
            <person name="Murat C."/>
            <person name="Nolan M."/>
            <person name="Ohm R."/>
            <person name="Pangilinan J."/>
            <person name="Pereira M."/>
            <person name="Perotto S."/>
            <person name="Peter M."/>
            <person name="Riley R."/>
            <person name="Sitrit Y."/>
            <person name="Stielow B."/>
            <person name="Szollosi G."/>
            <person name="Zifcakova L."/>
            <person name="Stursova M."/>
            <person name="Spatafora J.W."/>
            <person name="Tedersoo L."/>
            <person name="Vaario L.-M."/>
            <person name="Yamada A."/>
            <person name="Yan M."/>
            <person name="Wang P."/>
            <person name="Xu J."/>
            <person name="Bruns T."/>
            <person name="Baldrian P."/>
            <person name="Vilgalys R."/>
            <person name="Henrissat B."/>
            <person name="Grigoriev I.V."/>
            <person name="Hibbett D."/>
            <person name="Nagy L.G."/>
            <person name="Martin F.M."/>
        </authorList>
    </citation>
    <scope>NUCLEOTIDE SEQUENCE</scope>
    <source>
        <strain evidence="1">P2</strain>
    </source>
</reference>
<sequence length="55" mass="6300">MAWNTTWFLLSAMMVMLSSEFICVLTQPLECVVTPIEALFQVKEIIRKHKSGTLL</sequence>
<accession>A0ACB6ZS88</accession>
<protein>
    <submittedName>
        <fullName evidence="1">Uncharacterized protein</fullName>
    </submittedName>
</protein>